<dbReference type="Pfam" id="PF01960">
    <property type="entry name" value="ArgJ"/>
    <property type="match status" value="1"/>
</dbReference>
<gene>
    <name evidence="9 10" type="primary">argJ</name>
    <name evidence="10" type="ORF">MARPU_14185</name>
</gene>
<proteinExistence type="inferred from homology"/>
<feature type="site" description="Involved in the stabilization of negative charge on the oxyanion by the formation of the oxyanion hole" evidence="9">
    <location>
        <position position="115"/>
    </location>
</feature>
<organism evidence="10 11">
    <name type="scientific">Marichromatium purpuratum 984</name>
    <dbReference type="NCBI Taxonomy" id="765910"/>
    <lineage>
        <taxon>Bacteria</taxon>
        <taxon>Pseudomonadati</taxon>
        <taxon>Pseudomonadota</taxon>
        <taxon>Gammaproteobacteria</taxon>
        <taxon>Chromatiales</taxon>
        <taxon>Chromatiaceae</taxon>
        <taxon>Marichromatium</taxon>
    </lineage>
</organism>
<evidence type="ECO:0000256" key="1">
    <source>
        <dbReference type="ARBA" id="ARBA00006774"/>
    </source>
</evidence>
<evidence type="ECO:0000256" key="4">
    <source>
        <dbReference type="ARBA" id="ARBA00022605"/>
    </source>
</evidence>
<sequence>MNTSDAIDFLPVPGIRLGATAAGIRYQGRDDLVVMELAEGATCAAVFTRNAFCAAPVTLARRHLASAAPRYLLINAGNANAGTGRQGLEAAQASCGALAGLVGCASEQVLPFSTGVIGEHLPVERFSTALPGLLPGLAADAWPAAARAIMTTDTFPKLASRRFQCGGQTATLTGMAKGSGMICPDMATMLAFVATDAAVAPEVLQQALQTASDRSFNAVSVDGDTSTNDACVLAATGALGNAPVSDPASADATALQEALESLCTELARAIVKDGEGATKLVTIAVEGARDWHEARRVGYTIAHSPLVKTALFASDPNWGRILAAIGRAGVESLDIDRVQVWLGDVAIVRDGGRAADYEEAAGAAVMAESEILIRVDLGRGEAEAQVLTCDLSYDYVRINAEYRS</sequence>
<feature type="binding site" evidence="9">
    <location>
        <position position="404"/>
    </location>
    <ligand>
        <name>substrate</name>
    </ligand>
</feature>
<feature type="site" description="Cleavage; by autolysis" evidence="9">
    <location>
        <begin position="187"/>
        <end position="188"/>
    </location>
</feature>
<dbReference type="HAMAP" id="MF_01106">
    <property type="entry name" value="ArgJ"/>
    <property type="match status" value="1"/>
</dbReference>
<dbReference type="OrthoDB" id="9804242at2"/>
<keyword evidence="9" id="KW-0511">Multifunctional enzyme</keyword>
<dbReference type="UniPathway" id="UPA00068">
    <property type="reaction ID" value="UER00106"/>
</dbReference>
<dbReference type="Gene3D" id="3.60.70.12">
    <property type="entry name" value="L-amino peptidase D-ALA esterase/amidase"/>
    <property type="match status" value="1"/>
</dbReference>
<feature type="chain" id="PRO_5023215479" description="Arginine biosynthesis bifunctional protein ArgJ alpha chain" evidence="9">
    <location>
        <begin position="1"/>
        <end position="187"/>
    </location>
</feature>
<feature type="binding site" evidence="9">
    <location>
        <position position="151"/>
    </location>
    <ligand>
        <name>substrate</name>
    </ligand>
</feature>
<dbReference type="InterPro" id="IPR016117">
    <property type="entry name" value="ArgJ-like_dom_sf"/>
</dbReference>
<dbReference type="InterPro" id="IPR002813">
    <property type="entry name" value="Arg_biosynth_ArgJ"/>
</dbReference>
<keyword evidence="6 9" id="KW-0068">Autocatalytic cleavage</keyword>
<dbReference type="Gene3D" id="3.10.20.340">
    <property type="entry name" value="ArgJ beta chain, C-terminal domain"/>
    <property type="match status" value="1"/>
</dbReference>
<feature type="active site" description="Nucleophile" evidence="9">
    <location>
        <position position="188"/>
    </location>
</feature>
<feature type="binding site" evidence="9">
    <location>
        <position position="188"/>
    </location>
    <ligand>
        <name>substrate</name>
    </ligand>
</feature>
<evidence type="ECO:0000313" key="11">
    <source>
        <dbReference type="Proteomes" id="UP000005275"/>
    </source>
</evidence>
<reference evidence="10 11" key="1">
    <citation type="submission" date="2013-12" db="EMBL/GenBank/DDBJ databases">
        <authorList>
            <consortium name="DOE Joint Genome Institute"/>
            <person name="Bryant D.A."/>
            <person name="Huntemann M."/>
            <person name="Han J."/>
            <person name="Chen A."/>
            <person name="Kyrpides N."/>
            <person name="Mavromatis K."/>
            <person name="Markowitz V."/>
            <person name="Palaniappan K."/>
            <person name="Ivanova N."/>
            <person name="Schaumberg A."/>
            <person name="Pati A."/>
            <person name="Liolios K."/>
            <person name="Nordberg H.P."/>
            <person name="Cantor M.N."/>
            <person name="Hua S.X."/>
            <person name="Woyke T."/>
        </authorList>
    </citation>
    <scope>NUCLEOTIDE SEQUENCE [LARGE SCALE GENOMIC DNA]</scope>
    <source>
        <strain evidence="10 11">984</strain>
    </source>
</reference>
<evidence type="ECO:0000256" key="8">
    <source>
        <dbReference type="ARBA" id="ARBA00049439"/>
    </source>
</evidence>
<dbReference type="PANTHER" id="PTHR23100">
    <property type="entry name" value="ARGININE BIOSYNTHESIS BIFUNCTIONAL PROTEIN ARGJ"/>
    <property type="match status" value="1"/>
</dbReference>
<dbReference type="NCBIfam" id="TIGR00120">
    <property type="entry name" value="ArgJ"/>
    <property type="match status" value="1"/>
</dbReference>
<comment type="pathway">
    <text evidence="9">Amino-acid biosynthesis; L-arginine biosynthesis; L-ornithine and N-acetyl-L-glutamate from L-glutamate and N(2)-acetyl-L-ornithine (cyclic): step 1/1.</text>
</comment>
<comment type="subcellular location">
    <subcellularLocation>
        <location evidence="9">Cytoplasm</location>
    </subcellularLocation>
</comment>
<dbReference type="MEROPS" id="T05.001"/>
<keyword evidence="4 9" id="KW-0028">Amino-acid biosynthesis</keyword>
<feature type="binding site" evidence="9">
    <location>
        <position position="177"/>
    </location>
    <ligand>
        <name>substrate</name>
    </ligand>
</feature>
<dbReference type="Proteomes" id="UP000005275">
    <property type="component" value="Chromosome"/>
</dbReference>
<accession>W0E1X1</accession>
<comment type="pathway">
    <text evidence="9">Amino-acid biosynthesis; L-arginine biosynthesis; N(2)-acetyl-L-ornithine from L-glutamate: step 1/4.</text>
</comment>
<dbReference type="GO" id="GO:0006592">
    <property type="term" value="P:ornithine biosynthetic process"/>
    <property type="evidence" value="ECO:0007669"/>
    <property type="project" value="TreeGrafter"/>
</dbReference>
<dbReference type="AlphaFoldDB" id="W0E1X1"/>
<keyword evidence="11" id="KW-1185">Reference proteome</keyword>
<dbReference type="InterPro" id="IPR042195">
    <property type="entry name" value="ArgJ_beta_C"/>
</dbReference>
<comment type="similarity">
    <text evidence="1 9">Belongs to the ArgJ family.</text>
</comment>
<comment type="catalytic activity">
    <reaction evidence="9">
        <text>L-glutamate + acetyl-CoA = N-acetyl-L-glutamate + CoA + H(+)</text>
        <dbReference type="Rhea" id="RHEA:24292"/>
        <dbReference type="ChEBI" id="CHEBI:15378"/>
        <dbReference type="ChEBI" id="CHEBI:29985"/>
        <dbReference type="ChEBI" id="CHEBI:44337"/>
        <dbReference type="ChEBI" id="CHEBI:57287"/>
        <dbReference type="ChEBI" id="CHEBI:57288"/>
        <dbReference type="EC" id="2.3.1.1"/>
    </reaction>
</comment>
<evidence type="ECO:0000256" key="9">
    <source>
        <dbReference type="HAMAP-Rule" id="MF_01106"/>
    </source>
</evidence>
<evidence type="ECO:0000256" key="5">
    <source>
        <dbReference type="ARBA" id="ARBA00022679"/>
    </source>
</evidence>
<feature type="binding site" evidence="9">
    <location>
        <position position="399"/>
    </location>
    <ligand>
        <name>substrate</name>
    </ligand>
</feature>
<dbReference type="EC" id="2.3.1.35" evidence="9"/>
<protein>
    <recommendedName>
        <fullName evidence="9">Arginine biosynthesis bifunctional protein ArgJ</fullName>
    </recommendedName>
    <domain>
        <recommendedName>
            <fullName evidence="9">Glutamate N-acetyltransferase</fullName>
            <ecNumber evidence="9">2.3.1.35</ecNumber>
        </recommendedName>
        <alternativeName>
            <fullName evidence="9">Ornithine acetyltransferase</fullName>
            <shortName evidence="9">OATase</shortName>
        </alternativeName>
        <alternativeName>
            <fullName evidence="9">Ornithine transacetylase</fullName>
        </alternativeName>
    </domain>
    <domain>
        <recommendedName>
            <fullName evidence="9">Amino-acid acetyltransferase</fullName>
            <ecNumber evidence="9">2.3.1.1</ecNumber>
        </recommendedName>
        <alternativeName>
            <fullName evidence="9">N-acetylglutamate synthase</fullName>
            <shortName evidence="9">AGSase</shortName>
        </alternativeName>
    </domain>
    <component>
        <recommendedName>
            <fullName evidence="9">Arginine biosynthesis bifunctional protein ArgJ alpha chain</fullName>
        </recommendedName>
    </component>
    <component>
        <recommendedName>
            <fullName evidence="9">Arginine biosynthesis bifunctional protein ArgJ beta chain</fullName>
        </recommendedName>
    </component>
</protein>
<feature type="binding site" evidence="9">
    <location>
        <position position="275"/>
    </location>
    <ligand>
        <name>substrate</name>
    </ligand>
</feature>
<dbReference type="SUPFAM" id="SSF56266">
    <property type="entry name" value="DmpA/ArgJ-like"/>
    <property type="match status" value="1"/>
</dbReference>
<dbReference type="NCBIfam" id="NF003802">
    <property type="entry name" value="PRK05388.1"/>
    <property type="match status" value="1"/>
</dbReference>
<dbReference type="PANTHER" id="PTHR23100:SF0">
    <property type="entry name" value="ARGININE BIOSYNTHESIS BIFUNCTIONAL PROTEIN ARGJ, MITOCHONDRIAL"/>
    <property type="match status" value="1"/>
</dbReference>
<dbReference type="eggNOG" id="COG1364">
    <property type="taxonomic scope" value="Bacteria"/>
</dbReference>
<dbReference type="HOGENOM" id="CLU_027172_1_0_6"/>
<dbReference type="RefSeq" id="WP_005221129.1">
    <property type="nucleotide sequence ID" value="NZ_CP007031.1"/>
</dbReference>
<comment type="subunit">
    <text evidence="2 9">Heterotetramer of two alpha and two beta chains.</text>
</comment>
<evidence type="ECO:0000256" key="6">
    <source>
        <dbReference type="ARBA" id="ARBA00022813"/>
    </source>
</evidence>
<evidence type="ECO:0000256" key="2">
    <source>
        <dbReference type="ARBA" id="ARBA00011475"/>
    </source>
</evidence>
<comment type="catalytic activity">
    <reaction evidence="8 9">
        <text>N(2)-acetyl-L-ornithine + L-glutamate = N-acetyl-L-glutamate + L-ornithine</text>
        <dbReference type="Rhea" id="RHEA:15349"/>
        <dbReference type="ChEBI" id="CHEBI:29985"/>
        <dbReference type="ChEBI" id="CHEBI:44337"/>
        <dbReference type="ChEBI" id="CHEBI:46911"/>
        <dbReference type="ChEBI" id="CHEBI:57805"/>
        <dbReference type="EC" id="2.3.1.35"/>
    </reaction>
</comment>
<dbReference type="GO" id="GO:0004358">
    <property type="term" value="F:L-glutamate N-acetyltransferase activity, acting on acetyl-L-ornithine as donor"/>
    <property type="evidence" value="ECO:0007669"/>
    <property type="project" value="UniProtKB-UniRule"/>
</dbReference>
<keyword evidence="7 9" id="KW-0012">Acyltransferase</keyword>
<keyword evidence="5 9" id="KW-0808">Transferase</keyword>
<comment type="function">
    <text evidence="9">Catalyzes two activities which are involved in the cyclic version of arginine biosynthesis: the synthesis of N-acetylglutamate from glutamate and acetyl-CoA as the acetyl donor, and of ornithine by transacetylation between N(2)-acetylornithine and glutamate.</text>
</comment>
<dbReference type="GO" id="GO:0005737">
    <property type="term" value="C:cytoplasm"/>
    <property type="evidence" value="ECO:0007669"/>
    <property type="project" value="UniProtKB-SubCell"/>
</dbReference>
<dbReference type="GO" id="GO:0004042">
    <property type="term" value="F:L-glutamate N-acetyltransferase activity"/>
    <property type="evidence" value="ECO:0007669"/>
    <property type="project" value="UniProtKB-UniRule"/>
</dbReference>
<dbReference type="EC" id="2.3.1.1" evidence="9"/>
<feature type="chain" id="PRO_5023215478" description="Arginine biosynthesis bifunctional protein ArgJ beta chain" evidence="9">
    <location>
        <begin position="188"/>
        <end position="404"/>
    </location>
</feature>
<dbReference type="FunFam" id="3.60.70.12:FF:000001">
    <property type="entry name" value="Arginine biosynthesis bifunctional protein ArgJ, chloroplastic"/>
    <property type="match status" value="1"/>
</dbReference>
<dbReference type="CDD" id="cd02152">
    <property type="entry name" value="OAT"/>
    <property type="match status" value="1"/>
</dbReference>
<evidence type="ECO:0000256" key="3">
    <source>
        <dbReference type="ARBA" id="ARBA00022571"/>
    </source>
</evidence>
<evidence type="ECO:0000256" key="7">
    <source>
        <dbReference type="ARBA" id="ARBA00023315"/>
    </source>
</evidence>
<dbReference type="GO" id="GO:0006526">
    <property type="term" value="P:L-arginine biosynthetic process"/>
    <property type="evidence" value="ECO:0007669"/>
    <property type="project" value="UniProtKB-UniRule"/>
</dbReference>
<dbReference type="STRING" id="765910.MARPU_14185"/>
<evidence type="ECO:0000313" key="10">
    <source>
        <dbReference type="EMBL" id="AHF04865.1"/>
    </source>
</evidence>
<keyword evidence="9" id="KW-0963">Cytoplasm</keyword>
<feature type="site" description="Involved in the stabilization of negative charge on the oxyanion by the formation of the oxyanion hole" evidence="9">
    <location>
        <position position="114"/>
    </location>
</feature>
<name>W0E1X1_MARPU</name>
<dbReference type="EMBL" id="CP007031">
    <property type="protein sequence ID" value="AHF04865.1"/>
    <property type="molecule type" value="Genomic_DNA"/>
</dbReference>
<keyword evidence="3 9" id="KW-0055">Arginine biosynthesis</keyword>
<dbReference type="FunFam" id="3.10.20.340:FF:000001">
    <property type="entry name" value="Arginine biosynthesis bifunctional protein ArgJ, chloroplastic"/>
    <property type="match status" value="1"/>
</dbReference>
<dbReference type="KEGG" id="mpur:MARPU_14185"/>